<feature type="compositionally biased region" description="Basic and acidic residues" evidence="1">
    <location>
        <begin position="52"/>
        <end position="61"/>
    </location>
</feature>
<dbReference type="AlphaFoldDB" id="I0YJY1"/>
<comment type="caution">
    <text evidence="3">The sequence shown here is derived from an EMBL/GenBank/DDBJ whole genome shotgun (WGS) entry which is preliminary data.</text>
</comment>
<keyword evidence="4" id="KW-1185">Reference proteome</keyword>
<dbReference type="EMBL" id="AGSI01000022">
    <property type="protein sequence ID" value="EIE18700.1"/>
    <property type="molecule type" value="Genomic_DNA"/>
</dbReference>
<evidence type="ECO:0000313" key="4">
    <source>
        <dbReference type="Proteomes" id="UP000007264"/>
    </source>
</evidence>
<keyword evidence="2" id="KW-0472">Membrane</keyword>
<evidence type="ECO:0000256" key="1">
    <source>
        <dbReference type="SAM" id="MobiDB-lite"/>
    </source>
</evidence>
<keyword evidence="2" id="KW-1133">Transmembrane helix</keyword>
<feature type="transmembrane region" description="Helical" evidence="2">
    <location>
        <begin position="155"/>
        <end position="173"/>
    </location>
</feature>
<dbReference type="OrthoDB" id="547828at2759"/>
<dbReference type="KEGG" id="csl:COCSUDRAFT_45178"/>
<accession>I0YJY1</accession>
<dbReference type="Proteomes" id="UP000007264">
    <property type="component" value="Unassembled WGS sequence"/>
</dbReference>
<reference evidence="3 4" key="1">
    <citation type="journal article" date="2012" name="Genome Biol.">
        <title>The genome of the polar eukaryotic microalga coccomyxa subellipsoidea reveals traits of cold adaptation.</title>
        <authorList>
            <person name="Blanc G."/>
            <person name="Agarkova I."/>
            <person name="Grimwood J."/>
            <person name="Kuo A."/>
            <person name="Brueggeman A."/>
            <person name="Dunigan D."/>
            <person name="Gurnon J."/>
            <person name="Ladunga I."/>
            <person name="Lindquist E."/>
            <person name="Lucas S."/>
            <person name="Pangilinan J."/>
            <person name="Proschold T."/>
            <person name="Salamov A."/>
            <person name="Schmutz J."/>
            <person name="Weeks D."/>
            <person name="Yamada T."/>
            <person name="Claverie J.M."/>
            <person name="Grigoriev I."/>
            <person name="Van Etten J."/>
            <person name="Lomsadze A."/>
            <person name="Borodovsky M."/>
        </authorList>
    </citation>
    <scope>NUCLEOTIDE SEQUENCE [LARGE SCALE GENOMIC DNA]</scope>
    <source>
        <strain evidence="3 4">C-169</strain>
    </source>
</reference>
<name>I0YJY1_COCSC</name>
<organism evidence="3 4">
    <name type="scientific">Coccomyxa subellipsoidea (strain C-169)</name>
    <name type="common">Green microalga</name>
    <dbReference type="NCBI Taxonomy" id="574566"/>
    <lineage>
        <taxon>Eukaryota</taxon>
        <taxon>Viridiplantae</taxon>
        <taxon>Chlorophyta</taxon>
        <taxon>core chlorophytes</taxon>
        <taxon>Trebouxiophyceae</taxon>
        <taxon>Trebouxiophyceae incertae sedis</taxon>
        <taxon>Coccomyxaceae</taxon>
        <taxon>Coccomyxa</taxon>
        <taxon>Coccomyxa subellipsoidea</taxon>
    </lineage>
</organism>
<keyword evidence="2" id="KW-0812">Transmembrane</keyword>
<protein>
    <submittedName>
        <fullName evidence="3">Uncharacterized protein</fullName>
    </submittedName>
</protein>
<feature type="region of interest" description="Disordered" evidence="1">
    <location>
        <begin position="1"/>
        <end position="65"/>
    </location>
</feature>
<evidence type="ECO:0000313" key="3">
    <source>
        <dbReference type="EMBL" id="EIE18700.1"/>
    </source>
</evidence>
<evidence type="ECO:0000256" key="2">
    <source>
        <dbReference type="SAM" id="Phobius"/>
    </source>
</evidence>
<dbReference type="RefSeq" id="XP_005643244.1">
    <property type="nucleotide sequence ID" value="XM_005643187.1"/>
</dbReference>
<gene>
    <name evidence="3" type="ORF">COCSUDRAFT_45178</name>
</gene>
<dbReference type="GeneID" id="17036629"/>
<feature type="transmembrane region" description="Helical" evidence="2">
    <location>
        <begin position="103"/>
        <end position="123"/>
    </location>
</feature>
<sequence length="216" mass="21808">MAGGWAGGEVGLQQFVQEAKEEQQGAPKAGAKAPAKKAAKPSKAATTSPKQVADEPGKYPSKESIGPFSGVTGGFAGGERGVQQFVEKGDVELAPEGKGSRQFSTLIIAGGAAVAASLGGLLLDDGVKLGEEAVEKGGIPGVNLSTAPIDDNTRLLLQVAVGLLGVVGVSIGVRALVKQVQEGSGKLAEKVLDLGKVGVFWLGVFIAVKYVLESSS</sequence>
<proteinExistence type="predicted"/>
<feature type="compositionally biased region" description="Low complexity" evidence="1">
    <location>
        <begin position="41"/>
        <end position="50"/>
    </location>
</feature>
<feature type="compositionally biased region" description="Gly residues" evidence="1">
    <location>
        <begin position="1"/>
        <end position="10"/>
    </location>
</feature>